<organism evidence="6 7">
    <name type="scientific">Bordetella genomosp. 13</name>
    <dbReference type="NCBI Taxonomy" id="463040"/>
    <lineage>
        <taxon>Bacteria</taxon>
        <taxon>Pseudomonadati</taxon>
        <taxon>Pseudomonadota</taxon>
        <taxon>Betaproteobacteria</taxon>
        <taxon>Burkholderiales</taxon>
        <taxon>Alcaligenaceae</taxon>
        <taxon>Bordetella</taxon>
    </lineage>
</organism>
<feature type="transmembrane region" description="Helical" evidence="5">
    <location>
        <begin position="78"/>
        <end position="98"/>
    </location>
</feature>
<dbReference type="Proteomes" id="UP000194161">
    <property type="component" value="Chromosome"/>
</dbReference>
<protein>
    <submittedName>
        <fullName evidence="6">DoxX family protein</fullName>
    </submittedName>
</protein>
<dbReference type="GO" id="GO:0016020">
    <property type="term" value="C:membrane"/>
    <property type="evidence" value="ECO:0007669"/>
    <property type="project" value="UniProtKB-SubCell"/>
</dbReference>
<dbReference type="RefSeq" id="WP_086081193.1">
    <property type="nucleotide sequence ID" value="NZ_CP021111.1"/>
</dbReference>
<keyword evidence="2 5" id="KW-0812">Transmembrane</keyword>
<dbReference type="AlphaFoldDB" id="A0A1W6ZJP2"/>
<keyword evidence="3 5" id="KW-1133">Transmembrane helix</keyword>
<evidence type="ECO:0000313" key="7">
    <source>
        <dbReference type="Proteomes" id="UP000194161"/>
    </source>
</evidence>
<proteinExistence type="predicted"/>
<dbReference type="InterPro" id="IPR032808">
    <property type="entry name" value="DoxX"/>
</dbReference>
<feature type="transmembrane region" description="Helical" evidence="5">
    <location>
        <begin position="12"/>
        <end position="32"/>
    </location>
</feature>
<keyword evidence="7" id="KW-1185">Reference proteome</keyword>
<comment type="subcellular location">
    <subcellularLocation>
        <location evidence="1">Membrane</location>
        <topology evidence="1">Multi-pass membrane protein</topology>
    </subcellularLocation>
</comment>
<evidence type="ECO:0000256" key="3">
    <source>
        <dbReference type="ARBA" id="ARBA00022989"/>
    </source>
</evidence>
<dbReference type="OrthoDB" id="6522672at2"/>
<dbReference type="EMBL" id="CP021111">
    <property type="protein sequence ID" value="ARP97551.1"/>
    <property type="molecule type" value="Genomic_DNA"/>
</dbReference>
<evidence type="ECO:0000256" key="4">
    <source>
        <dbReference type="ARBA" id="ARBA00023136"/>
    </source>
</evidence>
<gene>
    <name evidence="6" type="ORF">CAL15_19580</name>
</gene>
<feature type="transmembrane region" description="Helical" evidence="5">
    <location>
        <begin position="110"/>
        <end position="129"/>
    </location>
</feature>
<feature type="transmembrane region" description="Helical" evidence="5">
    <location>
        <begin position="52"/>
        <end position="71"/>
    </location>
</feature>
<evidence type="ECO:0000313" key="6">
    <source>
        <dbReference type="EMBL" id="ARP97551.1"/>
    </source>
</evidence>
<name>A0A1W6ZJP2_9BORD</name>
<dbReference type="STRING" id="463040.CAL15_19580"/>
<dbReference type="KEGG" id="bgm:CAL15_19580"/>
<reference evidence="6 7" key="1">
    <citation type="submission" date="2017-05" db="EMBL/GenBank/DDBJ databases">
        <title>Complete and WGS of Bordetella genogroups.</title>
        <authorList>
            <person name="Spilker T."/>
            <person name="LiPuma J."/>
        </authorList>
    </citation>
    <scope>NUCLEOTIDE SEQUENCE [LARGE SCALE GENOMIC DNA]</scope>
    <source>
        <strain evidence="6 7">AU7206</strain>
    </source>
</reference>
<evidence type="ECO:0000256" key="1">
    <source>
        <dbReference type="ARBA" id="ARBA00004141"/>
    </source>
</evidence>
<evidence type="ECO:0000256" key="5">
    <source>
        <dbReference type="SAM" id="Phobius"/>
    </source>
</evidence>
<dbReference type="Pfam" id="PF07681">
    <property type="entry name" value="DoxX"/>
    <property type="match status" value="1"/>
</dbReference>
<keyword evidence="4 5" id="KW-0472">Membrane</keyword>
<accession>A0A1W6ZJP2</accession>
<evidence type="ECO:0000256" key="2">
    <source>
        <dbReference type="ARBA" id="ARBA00022692"/>
    </source>
</evidence>
<sequence>MSTSINALLAQSWVAPLARILITFPFWLSGIVKTVDFTGAVAEMQHFGLQPPAAYAIATIVTQLVGSALVISGRAAWLGAGMLIVFTVLTIPIAHHFWRLTGEQAMMEMFFAIEHVALIGGLLLAAATCRRPAAERLAPLGAKLPDA</sequence>